<dbReference type="RefSeq" id="WP_378015673.1">
    <property type="nucleotide sequence ID" value="NZ_JBHSKT010000001.1"/>
</dbReference>
<keyword evidence="1" id="KW-0732">Signal</keyword>
<accession>A0ABW0E8W1</accession>
<evidence type="ECO:0000259" key="2">
    <source>
        <dbReference type="PROSITE" id="PS50835"/>
    </source>
</evidence>
<feature type="signal peptide" evidence="1">
    <location>
        <begin position="1"/>
        <end position="45"/>
    </location>
</feature>
<sequence>MHKNLPQSGLNWTTLARRWRTLRNRAALGTALLFGSSLYAFNAQAQAVSAYNFAASSGTFTPLGATATQVPDLVDDEVVSTAIPIGFTFNYAGTNYTSVYATDNGILSFNPSTIPAYTNDPSGSPSGTRPLIAPLWDDHAGYVVDGAEAAYETTGAAGSRVFTFEWKNWAWDYFAPAGVITFQAKLYEATGKIEFHYRQETTPANSASATIGLVGTANGPGNFLTLNNASATPTASSTFATTNISTKPATGQIYTFTKPVSVDIATDGLASPTVVGCPNPNQTVSIAVRNAGTAPIDFSTNPLTVTASATGTNPATFTPVTVSTGILAPGASQNVVVSTNYNMSTAGSYVFSASSSITGDGFAANNAIAPVTATRTIVAPVAIPQNVNFTGFTGSNLSTLFPGWSEANDVIPTGTTSDWTSDDYANTTNANGISAKVNLYSNVTKAWMIGPKITAAATTFLKYDLALTTWAGTSAASLGSDDEVKVMVSTDCGGTWTAIRTYNSASTISNTGQVESISLGAYAGQDIIVAFYATEGSVDDAADNDIFIDNVSIISIPPVDLGATALANPVTSTGCYGNVQGVSVTIKNFGSAPLDFLTTPATITVNVTGAVTQTIPFQLLNNTLNGGNPLAIGATLTVPVGTLNMSAPGVYTFNATTTIAGDGTAANDAMPATSITVVAPTAGTASAAPASICVSGATTLSLTGQNGGDVQWQQGTSATGTFTNITSASGSSFTTPTLSQTSYYRAIVSCGANSDTSNIVTVTVNNPLVTASAGATVCSGTTATLTATPSAGATITWYSSATGGAALATGNTYSPTVTANTTYYAEASVSGGSGLTSLNAHPLTGGNGCSGGNMFNVNPISNISITGFDQNLNIAAGTSTTVTVYYKTGSYLGSETTASAWTLHQSLSVTSAGPNTATLVSINPLTLIGGQNYAIYIEADVNYTSITAPATYTNADLSIIVGAGLCGSFTSVNANRAWNGVLRYTAGCPGPRVPVAVVVNPAPATPTISASGPTSFCNGGSVVLTASSTTTGTTYQWYNNGVAITGATNATYTATAGGTFTAVASANGCSSPASAVTTVNMNTLPAVPTITAGGSTTICQGQSVALTASSTSTGVTYQWFNNGTAITGATAATYSANAAGTFTVTASNNGCTSAASTATTVTLNAIPATPTITPSGDSGQELTSSAATGNQWYLNGTAITGATAQTYQTTANGNYTVVVTDNSTTCASLPSAAVNITNTGIKGAMAGMSVSVYPNPSNGKFNVKLVGYKHDAALELYSLTGQLIVKENVKSGQEVTKLQVKNLAAGTYLLKVVSEKGVQINKLIVE</sequence>
<protein>
    <submittedName>
        <fullName evidence="3">T9SS type A sorting domain-containing protein</fullName>
    </submittedName>
</protein>
<feature type="domain" description="Ig-like" evidence="2">
    <location>
        <begin position="1085"/>
        <end position="1162"/>
    </location>
</feature>
<dbReference type="NCBIfam" id="TIGR04183">
    <property type="entry name" value="Por_Secre_tail"/>
    <property type="match status" value="1"/>
</dbReference>
<evidence type="ECO:0000313" key="4">
    <source>
        <dbReference type="Proteomes" id="UP001596161"/>
    </source>
</evidence>
<dbReference type="InterPro" id="IPR044023">
    <property type="entry name" value="Ig_7"/>
</dbReference>
<dbReference type="InterPro" id="IPR007110">
    <property type="entry name" value="Ig-like_dom"/>
</dbReference>
<dbReference type="SUPFAM" id="SSF48726">
    <property type="entry name" value="Immunoglobulin"/>
    <property type="match status" value="1"/>
</dbReference>
<proteinExistence type="predicted"/>
<keyword evidence="4" id="KW-1185">Reference proteome</keyword>
<dbReference type="Proteomes" id="UP001596161">
    <property type="component" value="Unassembled WGS sequence"/>
</dbReference>
<dbReference type="Gene3D" id="2.60.120.260">
    <property type="entry name" value="Galactose-binding domain-like"/>
    <property type="match status" value="1"/>
</dbReference>
<dbReference type="PROSITE" id="PS50835">
    <property type="entry name" value="IG_LIKE"/>
    <property type="match status" value="1"/>
</dbReference>
<feature type="chain" id="PRO_5046478202" evidence="1">
    <location>
        <begin position="46"/>
        <end position="1326"/>
    </location>
</feature>
<dbReference type="InterPro" id="IPR026444">
    <property type="entry name" value="Secre_tail"/>
</dbReference>
<dbReference type="InterPro" id="IPR013783">
    <property type="entry name" value="Ig-like_fold"/>
</dbReference>
<name>A0ABW0E8W1_9BACT</name>
<dbReference type="InterPro" id="IPR036179">
    <property type="entry name" value="Ig-like_dom_sf"/>
</dbReference>
<organism evidence="3 4">
    <name type="scientific">Adhaeribacter terreus</name>
    <dbReference type="NCBI Taxonomy" id="529703"/>
    <lineage>
        <taxon>Bacteria</taxon>
        <taxon>Pseudomonadati</taxon>
        <taxon>Bacteroidota</taxon>
        <taxon>Cytophagia</taxon>
        <taxon>Cytophagales</taxon>
        <taxon>Hymenobacteraceae</taxon>
        <taxon>Adhaeribacter</taxon>
    </lineage>
</organism>
<dbReference type="EMBL" id="JBHSKT010000001">
    <property type="protein sequence ID" value="MFC5269294.1"/>
    <property type="molecule type" value="Genomic_DNA"/>
</dbReference>
<comment type="caution">
    <text evidence="3">The sequence shown here is derived from an EMBL/GenBank/DDBJ whole genome shotgun (WGS) entry which is preliminary data.</text>
</comment>
<dbReference type="Pfam" id="PF18962">
    <property type="entry name" value="Por_Secre_tail"/>
    <property type="match status" value="1"/>
</dbReference>
<gene>
    <name evidence="3" type="ORF">ACFPIB_01645</name>
</gene>
<dbReference type="Pfam" id="PF19081">
    <property type="entry name" value="Ig_7"/>
    <property type="match status" value="3"/>
</dbReference>
<evidence type="ECO:0000256" key="1">
    <source>
        <dbReference type="SAM" id="SignalP"/>
    </source>
</evidence>
<reference evidence="4" key="1">
    <citation type="journal article" date="2019" name="Int. J. Syst. Evol. Microbiol.">
        <title>The Global Catalogue of Microorganisms (GCM) 10K type strain sequencing project: providing services to taxonomists for standard genome sequencing and annotation.</title>
        <authorList>
            <consortium name="The Broad Institute Genomics Platform"/>
            <consortium name="The Broad Institute Genome Sequencing Center for Infectious Disease"/>
            <person name="Wu L."/>
            <person name="Ma J."/>
        </authorList>
    </citation>
    <scope>NUCLEOTIDE SEQUENCE [LARGE SCALE GENOMIC DNA]</scope>
    <source>
        <strain evidence="4">KACC 12602</strain>
    </source>
</reference>
<dbReference type="Gene3D" id="2.60.40.10">
    <property type="entry name" value="Immunoglobulins"/>
    <property type="match status" value="2"/>
</dbReference>
<evidence type="ECO:0000313" key="3">
    <source>
        <dbReference type="EMBL" id="MFC5269294.1"/>
    </source>
</evidence>